<feature type="transmembrane region" description="Helical" evidence="3">
    <location>
        <begin position="6"/>
        <end position="23"/>
    </location>
</feature>
<keyword evidence="3" id="KW-1133">Transmembrane helix</keyword>
<dbReference type="GO" id="GO:0016874">
    <property type="term" value="F:ligase activity"/>
    <property type="evidence" value="ECO:0007669"/>
    <property type="project" value="UniProtKB-KW"/>
</dbReference>
<feature type="non-terminal residue" evidence="5">
    <location>
        <position position="1"/>
    </location>
</feature>
<keyword evidence="3" id="KW-0472">Membrane</keyword>
<evidence type="ECO:0000256" key="2">
    <source>
        <dbReference type="ARBA" id="ARBA00022598"/>
    </source>
</evidence>
<dbReference type="PANTHER" id="PTHR24096">
    <property type="entry name" value="LONG-CHAIN-FATTY-ACID--COA LIGASE"/>
    <property type="match status" value="1"/>
</dbReference>
<name>A0ABQ0HKQ3_9ACTN</name>
<dbReference type="Pfam" id="PF00501">
    <property type="entry name" value="AMP-binding"/>
    <property type="match status" value="1"/>
</dbReference>
<dbReference type="EMBL" id="BAFD01000121">
    <property type="protein sequence ID" value="GAB46469.1"/>
    <property type="molecule type" value="Genomic_DNA"/>
</dbReference>
<comment type="caution">
    <text evidence="5">The sequence shown here is derived from an EMBL/GenBank/DDBJ whole genome shotgun (WGS) entry which is preliminary data.</text>
</comment>
<accession>A0ABQ0HKQ3</accession>
<comment type="similarity">
    <text evidence="1">Belongs to the ATP-dependent AMP-binding enzyme family.</text>
</comment>
<keyword evidence="3" id="KW-0812">Transmembrane</keyword>
<dbReference type="PANTHER" id="PTHR24096:SF149">
    <property type="entry name" value="AMP-BINDING DOMAIN-CONTAINING PROTEIN-RELATED"/>
    <property type="match status" value="1"/>
</dbReference>
<sequence>VVIAVLPFFHIYGMTVLLNAALYNRASLVIMPRFDLVEFLENIQNHKVTMAYIAPPVAVALAKHPIIDNYDLSSLHTMMSG</sequence>
<evidence type="ECO:0000259" key="4">
    <source>
        <dbReference type="Pfam" id="PF00501"/>
    </source>
</evidence>
<protein>
    <submittedName>
        <fullName evidence="5">4-coumarate--CoA ligase</fullName>
    </submittedName>
</protein>
<dbReference type="SUPFAM" id="SSF56801">
    <property type="entry name" value="Acetyl-CoA synthetase-like"/>
    <property type="match status" value="1"/>
</dbReference>
<dbReference type="Gene3D" id="3.40.50.980">
    <property type="match status" value="1"/>
</dbReference>
<evidence type="ECO:0000313" key="6">
    <source>
        <dbReference type="Proteomes" id="UP000004881"/>
    </source>
</evidence>
<organism evidence="5 6">
    <name type="scientific">Gordonia terrae NBRC 100016</name>
    <dbReference type="NCBI Taxonomy" id="1089454"/>
    <lineage>
        <taxon>Bacteria</taxon>
        <taxon>Bacillati</taxon>
        <taxon>Actinomycetota</taxon>
        <taxon>Actinomycetes</taxon>
        <taxon>Mycobacteriales</taxon>
        <taxon>Gordoniaceae</taxon>
        <taxon>Gordonia</taxon>
    </lineage>
</organism>
<evidence type="ECO:0000256" key="3">
    <source>
        <dbReference type="SAM" id="Phobius"/>
    </source>
</evidence>
<feature type="non-terminal residue" evidence="5">
    <location>
        <position position="81"/>
    </location>
</feature>
<dbReference type="InterPro" id="IPR000873">
    <property type="entry name" value="AMP-dep_synth/lig_dom"/>
</dbReference>
<evidence type="ECO:0000256" key="1">
    <source>
        <dbReference type="ARBA" id="ARBA00006432"/>
    </source>
</evidence>
<gene>
    <name evidence="5" type="ORF">GOTRE_163_00010</name>
</gene>
<dbReference type="RefSeq" id="WP_004023364.1">
    <property type="nucleotide sequence ID" value="NZ_BAFD01000121.1"/>
</dbReference>
<keyword evidence="2 5" id="KW-0436">Ligase</keyword>
<proteinExistence type="inferred from homology"/>
<feature type="domain" description="AMP-dependent synthetase/ligase" evidence="4">
    <location>
        <begin position="1"/>
        <end position="81"/>
    </location>
</feature>
<evidence type="ECO:0000313" key="5">
    <source>
        <dbReference type="EMBL" id="GAB46469.1"/>
    </source>
</evidence>
<keyword evidence="6" id="KW-1185">Reference proteome</keyword>
<reference evidence="5 6" key="1">
    <citation type="submission" date="2012-02" db="EMBL/GenBank/DDBJ databases">
        <title>Whole genome shotgun sequence of Gordonia terrae NBRC 100016.</title>
        <authorList>
            <person name="Takarada H."/>
            <person name="Hosoyama A."/>
            <person name="Tsuchikane K."/>
            <person name="Katsumata H."/>
            <person name="Yamazaki S."/>
            <person name="Fujita N."/>
        </authorList>
    </citation>
    <scope>NUCLEOTIDE SEQUENCE [LARGE SCALE GENOMIC DNA]</scope>
    <source>
        <strain evidence="5 6">NBRC 100016</strain>
    </source>
</reference>
<dbReference type="Proteomes" id="UP000004881">
    <property type="component" value="Unassembled WGS sequence"/>
</dbReference>